<feature type="region of interest" description="Disordered" evidence="1">
    <location>
        <begin position="1"/>
        <end position="55"/>
    </location>
</feature>
<dbReference type="Proteomes" id="UP000198460">
    <property type="component" value="Unassembled WGS sequence"/>
</dbReference>
<dbReference type="AlphaFoldDB" id="A0A238H495"/>
<proteinExistence type="predicted"/>
<evidence type="ECO:0000256" key="1">
    <source>
        <dbReference type="SAM" id="MobiDB-lite"/>
    </source>
</evidence>
<evidence type="ECO:0000313" key="2">
    <source>
        <dbReference type="EMBL" id="SMG00082.1"/>
    </source>
</evidence>
<feature type="compositionally biased region" description="Basic and acidic residues" evidence="1">
    <location>
        <begin position="46"/>
        <end position="55"/>
    </location>
</feature>
<evidence type="ECO:0000313" key="3">
    <source>
        <dbReference type="Proteomes" id="UP000198460"/>
    </source>
</evidence>
<name>A0A238H495_9BURK</name>
<accession>A0A238H495</accession>
<reference evidence="2 3" key="1">
    <citation type="submission" date="2017-04" db="EMBL/GenBank/DDBJ databases">
        <authorList>
            <person name="Afonso C.L."/>
            <person name="Miller P.J."/>
            <person name="Scott M.A."/>
            <person name="Spackman E."/>
            <person name="Goraichik I."/>
            <person name="Dimitrov K.M."/>
            <person name="Suarez D.L."/>
            <person name="Swayne D.E."/>
        </authorList>
    </citation>
    <scope>NUCLEOTIDE SEQUENCE [LARGE SCALE GENOMIC DNA]</scope>
    <source>
        <strain evidence="2">LMG 28154</strain>
    </source>
</reference>
<gene>
    <name evidence="2" type="ORF">BSIN_3274</name>
</gene>
<sequence>MRGPQAVASRDGQTENRSNAAGRNEPTHRAIDMTAYVSHGSRPRLPTRDECRKHA</sequence>
<dbReference type="EMBL" id="FXAN01000049">
    <property type="protein sequence ID" value="SMG00082.1"/>
    <property type="molecule type" value="Genomic_DNA"/>
</dbReference>
<protein>
    <submittedName>
        <fullName evidence="2">Uncharacterized protein</fullName>
    </submittedName>
</protein>
<organism evidence="2 3">
    <name type="scientific">Burkholderia singularis</name>
    <dbReference type="NCBI Taxonomy" id="1503053"/>
    <lineage>
        <taxon>Bacteria</taxon>
        <taxon>Pseudomonadati</taxon>
        <taxon>Pseudomonadota</taxon>
        <taxon>Betaproteobacteria</taxon>
        <taxon>Burkholderiales</taxon>
        <taxon>Burkholderiaceae</taxon>
        <taxon>Burkholderia</taxon>
        <taxon>pseudomallei group</taxon>
    </lineage>
</organism>